<name>A0A066RW87_9GAMM</name>
<evidence type="ECO:0000259" key="3">
    <source>
        <dbReference type="PROSITE" id="PS51186"/>
    </source>
</evidence>
<keyword evidence="5" id="KW-1185">Reference proteome</keyword>
<proteinExistence type="predicted"/>
<reference evidence="4 5" key="1">
    <citation type="submission" date="2014-04" db="EMBL/GenBank/DDBJ databases">
        <title>Draft genome sequence of Photobacterium halotolerans S2753: a solonamide, ngercheumicin and holomycin producer.</title>
        <authorList>
            <person name="Machado H.R."/>
            <person name="Gram L."/>
        </authorList>
    </citation>
    <scope>NUCLEOTIDE SEQUENCE [LARGE SCALE GENOMIC DNA]</scope>
    <source>
        <strain evidence="4 5">S2753</strain>
    </source>
</reference>
<dbReference type="InterPro" id="IPR000182">
    <property type="entry name" value="GNAT_dom"/>
</dbReference>
<feature type="domain" description="N-acetyltransferase" evidence="3">
    <location>
        <begin position="8"/>
        <end position="153"/>
    </location>
</feature>
<evidence type="ECO:0000256" key="2">
    <source>
        <dbReference type="ARBA" id="ARBA00023315"/>
    </source>
</evidence>
<dbReference type="PROSITE" id="PS51186">
    <property type="entry name" value="GNAT"/>
    <property type="match status" value="1"/>
</dbReference>
<evidence type="ECO:0000313" key="4">
    <source>
        <dbReference type="EMBL" id="KDM91638.1"/>
    </source>
</evidence>
<dbReference type="Proteomes" id="UP000027192">
    <property type="component" value="Unassembled WGS sequence"/>
</dbReference>
<dbReference type="GO" id="GO:0016747">
    <property type="term" value="F:acyltransferase activity, transferring groups other than amino-acyl groups"/>
    <property type="evidence" value="ECO:0007669"/>
    <property type="project" value="InterPro"/>
</dbReference>
<organism evidence="4 5">
    <name type="scientific">Photobacterium galatheae</name>
    <dbReference type="NCBI Taxonomy" id="1654360"/>
    <lineage>
        <taxon>Bacteria</taxon>
        <taxon>Pseudomonadati</taxon>
        <taxon>Pseudomonadota</taxon>
        <taxon>Gammaproteobacteria</taxon>
        <taxon>Vibrionales</taxon>
        <taxon>Vibrionaceae</taxon>
        <taxon>Photobacterium</taxon>
    </lineage>
</organism>
<evidence type="ECO:0000256" key="1">
    <source>
        <dbReference type="ARBA" id="ARBA00022679"/>
    </source>
</evidence>
<dbReference type="InterPro" id="IPR016181">
    <property type="entry name" value="Acyl_CoA_acyltransferase"/>
</dbReference>
<gene>
    <name evidence="4" type="ORF">EA58_11500</name>
</gene>
<evidence type="ECO:0000313" key="5">
    <source>
        <dbReference type="Proteomes" id="UP000027192"/>
    </source>
</evidence>
<dbReference type="CDD" id="cd04301">
    <property type="entry name" value="NAT_SF"/>
    <property type="match status" value="1"/>
</dbReference>
<dbReference type="Pfam" id="PF13508">
    <property type="entry name" value="Acetyltransf_7"/>
    <property type="match status" value="1"/>
</dbReference>
<dbReference type="AlphaFoldDB" id="A0A066RW87"/>
<keyword evidence="1 4" id="KW-0808">Transferase</keyword>
<protein>
    <submittedName>
        <fullName evidence="4">GNAT family acetyltransferase</fullName>
    </submittedName>
</protein>
<accession>A0A066RW87</accession>
<comment type="caution">
    <text evidence="4">The sequence shown here is derived from an EMBL/GenBank/DDBJ whole genome shotgun (WGS) entry which is preliminary data.</text>
</comment>
<dbReference type="Gene3D" id="3.40.630.30">
    <property type="match status" value="1"/>
</dbReference>
<dbReference type="PANTHER" id="PTHR43800:SF1">
    <property type="entry name" value="PEPTIDYL-LYSINE N-ACETYLTRANSFERASE YJAB"/>
    <property type="match status" value="1"/>
</dbReference>
<sequence>MKSSPAKISIDALEMDDVEAVTELWRVSMQRAIGIPPIHSFESQAFFLREILAKNDLIYVAREEKTHSPVAFLATDGREVSQLYVHPNWQSYGIGSQLLNLAKDISQGSLRLRTFEVNEKARRFYERHGFVAIGGDCDNEEGLPDLLYAWKVS</sequence>
<dbReference type="EMBL" id="JMIB01000021">
    <property type="protein sequence ID" value="KDM91638.1"/>
    <property type="molecule type" value="Genomic_DNA"/>
</dbReference>
<dbReference type="SUPFAM" id="SSF55729">
    <property type="entry name" value="Acyl-CoA N-acyltransferases (Nat)"/>
    <property type="match status" value="1"/>
</dbReference>
<dbReference type="STRING" id="1654360.EA58_11500"/>
<dbReference type="PANTHER" id="PTHR43800">
    <property type="entry name" value="PEPTIDYL-LYSINE N-ACETYLTRANSFERASE YJAB"/>
    <property type="match status" value="1"/>
</dbReference>
<keyword evidence="2" id="KW-0012">Acyltransferase</keyword>